<dbReference type="RefSeq" id="WP_190319307.1">
    <property type="nucleotide sequence ID" value="NZ_RPGI01000002.1"/>
</dbReference>
<dbReference type="AlphaFoldDB" id="A0A2A5T177"/>
<dbReference type="EMBL" id="NBYY01000028">
    <property type="protein sequence ID" value="PCS21901.1"/>
    <property type="molecule type" value="Genomic_DNA"/>
</dbReference>
<dbReference type="InterPro" id="IPR025668">
    <property type="entry name" value="Tnp_DDE_dom"/>
</dbReference>
<comment type="caution">
    <text evidence="2">The sequence shown here is derived from an EMBL/GenBank/DDBJ whole genome shotgun (WGS) entry which is preliminary data.</text>
</comment>
<proteinExistence type="predicted"/>
<gene>
    <name evidence="2" type="ORF">BTN49_2366</name>
</gene>
<protein>
    <submittedName>
        <fullName evidence="2">Mobile element protein</fullName>
    </submittedName>
</protein>
<keyword evidence="3" id="KW-1185">Reference proteome</keyword>
<organism evidence="2 3">
    <name type="scientific">Candidatus Enterovibrio escicola</name>
    <dbReference type="NCBI Taxonomy" id="1927127"/>
    <lineage>
        <taxon>Bacteria</taxon>
        <taxon>Pseudomonadati</taxon>
        <taxon>Pseudomonadota</taxon>
        <taxon>Gammaproteobacteria</taxon>
        <taxon>Vibrionales</taxon>
        <taxon>Vibrionaceae</taxon>
        <taxon>Enterovibrio</taxon>
    </lineage>
</organism>
<dbReference type="Proteomes" id="UP000219020">
    <property type="component" value="Unassembled WGS sequence"/>
</dbReference>
<evidence type="ECO:0000313" key="2">
    <source>
        <dbReference type="EMBL" id="PCS21901.1"/>
    </source>
</evidence>
<dbReference type="Pfam" id="PF13612">
    <property type="entry name" value="DDE_Tnp_1_3"/>
    <property type="match status" value="1"/>
</dbReference>
<feature type="domain" description="Transposase DDE" evidence="1">
    <location>
        <begin position="4"/>
        <end position="59"/>
    </location>
</feature>
<evidence type="ECO:0000259" key="1">
    <source>
        <dbReference type="Pfam" id="PF13612"/>
    </source>
</evidence>
<reference evidence="3" key="1">
    <citation type="submission" date="2017-04" db="EMBL/GenBank/DDBJ databases">
        <title>Genome evolution of the luminous symbionts of deep sea anglerfish.</title>
        <authorList>
            <person name="Hendry T.A."/>
        </authorList>
    </citation>
    <scope>NUCLEOTIDE SEQUENCE [LARGE SCALE GENOMIC DNA]</scope>
</reference>
<accession>A0A2A5T177</accession>
<evidence type="ECO:0000313" key="3">
    <source>
        <dbReference type="Proteomes" id="UP000219020"/>
    </source>
</evidence>
<sequence>MEWKLADKGVILITGMKKNMKSKVMKFWDRLILRKRFIIETVFNQPKNISKIEHSRHRSYINFIVNLLKGFIAYSFQLNKLSIKMTWLDKQALMQI</sequence>
<name>A0A2A5T177_9GAMM</name>